<dbReference type="EMBL" id="JWZX01002663">
    <property type="protein sequence ID" value="KOO27801.1"/>
    <property type="molecule type" value="Genomic_DNA"/>
</dbReference>
<evidence type="ECO:0000313" key="3">
    <source>
        <dbReference type="Proteomes" id="UP000037460"/>
    </source>
</evidence>
<keyword evidence="3" id="KW-1185">Reference proteome</keyword>
<protein>
    <submittedName>
        <fullName evidence="2">Uncharacterized protein</fullName>
    </submittedName>
</protein>
<dbReference type="AlphaFoldDB" id="A0A0M0JMJ2"/>
<dbReference type="CDD" id="cd10527">
    <property type="entry name" value="SET_LSMT"/>
    <property type="match status" value="1"/>
</dbReference>
<organism evidence="2 3">
    <name type="scientific">Chrysochromulina tobinii</name>
    <dbReference type="NCBI Taxonomy" id="1460289"/>
    <lineage>
        <taxon>Eukaryota</taxon>
        <taxon>Haptista</taxon>
        <taxon>Haptophyta</taxon>
        <taxon>Prymnesiophyceae</taxon>
        <taxon>Prymnesiales</taxon>
        <taxon>Chrysochromulinaceae</taxon>
        <taxon>Chrysochromulina</taxon>
    </lineage>
</organism>
<dbReference type="SUPFAM" id="SSF82199">
    <property type="entry name" value="SET domain"/>
    <property type="match status" value="1"/>
</dbReference>
<accession>A0A0M0JMJ2</accession>
<dbReference type="Proteomes" id="UP000037460">
    <property type="component" value="Unassembled WGS sequence"/>
</dbReference>
<evidence type="ECO:0000313" key="2">
    <source>
        <dbReference type="EMBL" id="KOO27801.1"/>
    </source>
</evidence>
<gene>
    <name evidence="2" type="ORF">Ctob_009231</name>
</gene>
<dbReference type="InterPro" id="IPR050600">
    <property type="entry name" value="SETD3_SETD6_MTase"/>
</dbReference>
<reference evidence="3" key="1">
    <citation type="journal article" date="2015" name="PLoS Genet.">
        <title>Genome Sequence and Transcriptome Analyses of Chrysochromulina tobin: Metabolic Tools for Enhanced Algal Fitness in the Prominent Order Prymnesiales (Haptophyceae).</title>
        <authorList>
            <person name="Hovde B.T."/>
            <person name="Deodato C.R."/>
            <person name="Hunsperger H.M."/>
            <person name="Ryken S.A."/>
            <person name="Yost W."/>
            <person name="Jha R.K."/>
            <person name="Patterson J."/>
            <person name="Monnat R.J. Jr."/>
            <person name="Barlow S.B."/>
            <person name="Starkenburg S.R."/>
            <person name="Cattolico R.A."/>
        </authorList>
    </citation>
    <scope>NUCLEOTIDE SEQUENCE</scope>
    <source>
        <strain evidence="3">CCMP291</strain>
    </source>
</reference>
<evidence type="ECO:0000256" key="1">
    <source>
        <dbReference type="SAM" id="MobiDB-lite"/>
    </source>
</evidence>
<dbReference type="OrthoDB" id="441812at2759"/>
<dbReference type="Gene3D" id="3.90.1410.10">
    <property type="entry name" value="set domain protein methyltransferase, domain 1"/>
    <property type="match status" value="1"/>
</dbReference>
<feature type="region of interest" description="Disordered" evidence="1">
    <location>
        <begin position="10"/>
        <end position="30"/>
    </location>
</feature>
<name>A0A0M0JMJ2_9EUKA</name>
<feature type="compositionally biased region" description="Low complexity" evidence="1">
    <location>
        <begin position="19"/>
        <end position="28"/>
    </location>
</feature>
<dbReference type="PANTHER" id="PTHR13271:SF151">
    <property type="entry name" value="SET DOMAIN-CONTAINING PROTEIN 4"/>
    <property type="match status" value="1"/>
</dbReference>
<dbReference type="GO" id="GO:0016279">
    <property type="term" value="F:protein-lysine N-methyltransferase activity"/>
    <property type="evidence" value="ECO:0007669"/>
    <property type="project" value="TreeGrafter"/>
</dbReference>
<sequence length="386" mass="40417">MDLSRLAPLLPAKRHGSLTPRTTPTETEIPSRAYPSTSLVMHAQAVVTLQRRACITVIALVLSASPTAHAAQPTTKISRLTAWLEGQPGGSVGPVRFGPSDLGGAGSGCGAFATRDLRVGELLLALPATALLTVGPDDELQSLAELVGDRAALAGTLARELLRGDASPLAAYTACLPRNLEADDEAMHPLWWTTEELAFLRGTSAAREIRALKAEVQSLTRQLTAGVLAGEVATHGEAAVRAAVLDAYVSVLSRSFELTEEFGFPVPSPAAGWGEGTALIPLLDLLQHSGAGASVGYAYETSAEGRTLLIARAKGACAAGTELCLDYGAHPDFVFLTHYAFVPRLGEQLASCYTVLRLDACEAAGASELGMGAPMVREPIEWANEI</sequence>
<dbReference type="InterPro" id="IPR046341">
    <property type="entry name" value="SET_dom_sf"/>
</dbReference>
<comment type="caution">
    <text evidence="2">The sequence shown here is derived from an EMBL/GenBank/DDBJ whole genome shotgun (WGS) entry which is preliminary data.</text>
</comment>
<dbReference type="PANTHER" id="PTHR13271">
    <property type="entry name" value="UNCHARACTERIZED PUTATIVE METHYLTRANSFERASE"/>
    <property type="match status" value="1"/>
</dbReference>
<proteinExistence type="predicted"/>